<gene>
    <name evidence="2" type="ORF">Afil01_57150</name>
</gene>
<name>A0A9W6SRS8_9ACTN</name>
<keyword evidence="3" id="KW-1185">Reference proteome</keyword>
<protein>
    <submittedName>
        <fullName evidence="2">Uncharacterized protein</fullName>
    </submittedName>
</protein>
<evidence type="ECO:0000313" key="3">
    <source>
        <dbReference type="Proteomes" id="UP001165079"/>
    </source>
</evidence>
<proteinExistence type="predicted"/>
<dbReference type="Proteomes" id="UP001165079">
    <property type="component" value="Unassembled WGS sequence"/>
</dbReference>
<evidence type="ECO:0000313" key="2">
    <source>
        <dbReference type="EMBL" id="GLZ80908.1"/>
    </source>
</evidence>
<dbReference type="EMBL" id="BSTX01000004">
    <property type="protein sequence ID" value="GLZ80908.1"/>
    <property type="molecule type" value="Genomic_DNA"/>
</dbReference>
<sequence>MPRGPGEDPARARLRERGNGAPGALGGHEGLSWCRVVRAGDEPCDAAGGDRAERYRVDLRPGHRPLWTGGNGTTRCPTVMRASTAGLSASQGDIEPYSPP</sequence>
<comment type="caution">
    <text evidence="2">The sequence shown here is derived from an EMBL/GenBank/DDBJ whole genome shotgun (WGS) entry which is preliminary data.</text>
</comment>
<reference evidence="2" key="1">
    <citation type="submission" date="2023-03" db="EMBL/GenBank/DDBJ databases">
        <title>Actinorhabdospora filicis NBRC 111898.</title>
        <authorList>
            <person name="Ichikawa N."/>
            <person name="Sato H."/>
            <person name="Tonouchi N."/>
        </authorList>
    </citation>
    <scope>NUCLEOTIDE SEQUENCE</scope>
    <source>
        <strain evidence="2">NBRC 111898</strain>
    </source>
</reference>
<organism evidence="2 3">
    <name type="scientific">Actinorhabdospora filicis</name>
    <dbReference type="NCBI Taxonomy" id="1785913"/>
    <lineage>
        <taxon>Bacteria</taxon>
        <taxon>Bacillati</taxon>
        <taxon>Actinomycetota</taxon>
        <taxon>Actinomycetes</taxon>
        <taxon>Micromonosporales</taxon>
        <taxon>Micromonosporaceae</taxon>
        <taxon>Actinorhabdospora</taxon>
    </lineage>
</organism>
<dbReference type="AlphaFoldDB" id="A0A9W6SRS8"/>
<evidence type="ECO:0000256" key="1">
    <source>
        <dbReference type="SAM" id="MobiDB-lite"/>
    </source>
</evidence>
<accession>A0A9W6SRS8</accession>
<feature type="compositionally biased region" description="Basic and acidic residues" evidence="1">
    <location>
        <begin position="1"/>
        <end position="18"/>
    </location>
</feature>
<feature type="region of interest" description="Disordered" evidence="1">
    <location>
        <begin position="1"/>
        <end position="28"/>
    </location>
</feature>